<dbReference type="EMBL" id="PQXH01000154">
    <property type="protein sequence ID" value="TGO09785.1"/>
    <property type="molecule type" value="Genomic_DNA"/>
</dbReference>
<feature type="signal peptide" evidence="1">
    <location>
        <begin position="1"/>
        <end position="20"/>
    </location>
</feature>
<feature type="chain" id="PRO_5021425252" description="Phosphatidylglycerol/phosphatidylinositol transfer protein" evidence="1">
    <location>
        <begin position="21"/>
        <end position="199"/>
    </location>
</feature>
<evidence type="ECO:0000313" key="2">
    <source>
        <dbReference type="EMBL" id="TGO09785.1"/>
    </source>
</evidence>
<dbReference type="Proteomes" id="UP000297777">
    <property type="component" value="Unassembled WGS sequence"/>
</dbReference>
<sequence length="199" mass="22693">MSFFIVLFLAISFMCTAIQGGTIQNNEQHLLALEITLVFGEIPGNSIVKLCPESRETDILKIKKIVNRPKPTLDEEIDVFIWVDYQIDITANTGDFGALNGTFQICDCIEQMRQAPDWNITKSCPPSKGAVFIDYAWWFADWLVAPGNWSVKFDAKTPEGERIYCLQTKFDLQCPPEKENYGCLRNLTDTLNIPWMKNN</sequence>
<evidence type="ECO:0000313" key="3">
    <source>
        <dbReference type="Proteomes" id="UP000297777"/>
    </source>
</evidence>
<keyword evidence="1" id="KW-0732">Signal</keyword>
<dbReference type="OrthoDB" id="5382272at2759"/>
<reference evidence="2 3" key="1">
    <citation type="submission" date="2017-12" db="EMBL/GenBank/DDBJ databases">
        <title>Comparative genomics of Botrytis spp.</title>
        <authorList>
            <person name="Valero-Jimenez C.A."/>
            <person name="Tapia P."/>
            <person name="Veloso J."/>
            <person name="Silva-Moreno E."/>
            <person name="Staats M."/>
            <person name="Valdes J.H."/>
            <person name="Van Kan J.A.L."/>
        </authorList>
    </citation>
    <scope>NUCLEOTIDE SEQUENCE [LARGE SCALE GENOMIC DNA]</scope>
    <source>
        <strain evidence="2 3">Bt9001</strain>
    </source>
</reference>
<proteinExistence type="predicted"/>
<organism evidence="2 3">
    <name type="scientific">Botrytis tulipae</name>
    <dbReference type="NCBI Taxonomy" id="87230"/>
    <lineage>
        <taxon>Eukaryota</taxon>
        <taxon>Fungi</taxon>
        <taxon>Dikarya</taxon>
        <taxon>Ascomycota</taxon>
        <taxon>Pezizomycotina</taxon>
        <taxon>Leotiomycetes</taxon>
        <taxon>Helotiales</taxon>
        <taxon>Sclerotiniaceae</taxon>
        <taxon>Botrytis</taxon>
    </lineage>
</organism>
<name>A0A4Z1EC27_9HELO</name>
<evidence type="ECO:0008006" key="4">
    <source>
        <dbReference type="Google" id="ProtNLM"/>
    </source>
</evidence>
<keyword evidence="3" id="KW-1185">Reference proteome</keyword>
<protein>
    <recommendedName>
        <fullName evidence="4">Phosphatidylglycerol/phosphatidylinositol transfer protein</fullName>
    </recommendedName>
</protein>
<comment type="caution">
    <text evidence="2">The sequence shown here is derived from an EMBL/GenBank/DDBJ whole genome shotgun (WGS) entry which is preliminary data.</text>
</comment>
<accession>A0A4Z1EC27</accession>
<evidence type="ECO:0000256" key="1">
    <source>
        <dbReference type="SAM" id="SignalP"/>
    </source>
</evidence>
<gene>
    <name evidence="2" type="ORF">BTUL_0154g00080</name>
</gene>
<dbReference type="AlphaFoldDB" id="A0A4Z1EC27"/>